<keyword evidence="3 5" id="KW-0687">Ribonucleoprotein</keyword>
<dbReference type="Gene3D" id="2.30.170.40">
    <property type="entry name" value="Ribosomal protein L28/L24"/>
    <property type="match status" value="1"/>
</dbReference>
<evidence type="ECO:0000256" key="4">
    <source>
        <dbReference type="ARBA" id="ARBA00035174"/>
    </source>
</evidence>
<dbReference type="InterPro" id="IPR001383">
    <property type="entry name" value="Ribosomal_bL28_bact-type"/>
</dbReference>
<evidence type="ECO:0000313" key="6">
    <source>
        <dbReference type="EMBL" id="AIS52580.1"/>
    </source>
</evidence>
<dbReference type="SUPFAM" id="SSF143800">
    <property type="entry name" value="L28p-like"/>
    <property type="match status" value="1"/>
</dbReference>
<accession>A0A097ARX7</accession>
<organism evidence="6 7">
    <name type="scientific">Thermoanaerobacter kivui</name>
    <name type="common">Acetogenium kivui</name>
    <dbReference type="NCBI Taxonomy" id="2325"/>
    <lineage>
        <taxon>Bacteria</taxon>
        <taxon>Bacillati</taxon>
        <taxon>Bacillota</taxon>
        <taxon>Clostridia</taxon>
        <taxon>Thermoanaerobacterales</taxon>
        <taxon>Thermoanaerobacteraceae</taxon>
        <taxon>Thermoanaerobacter</taxon>
    </lineage>
</organism>
<dbReference type="InterPro" id="IPR050096">
    <property type="entry name" value="Bacterial_rp_bL28"/>
</dbReference>
<keyword evidence="2 5" id="KW-0689">Ribosomal protein</keyword>
<dbReference type="PANTHER" id="PTHR39080">
    <property type="entry name" value="50S RIBOSOMAL PROTEIN L28"/>
    <property type="match status" value="1"/>
</dbReference>
<protein>
    <recommendedName>
        <fullName evidence="4 5">Large ribosomal subunit protein bL28</fullName>
    </recommendedName>
</protein>
<reference evidence="7" key="1">
    <citation type="journal article" date="2015" name="Genome Announc.">
        <title>Whole-Genome Sequences of 80 Environmental and Clinical Isolates of Burkholderia pseudomallei.</title>
        <authorList>
            <person name="Johnson S.L."/>
            <person name="Baker A.L."/>
            <person name="Chain P.S."/>
            <person name="Currie B.J."/>
            <person name="Daligault H.E."/>
            <person name="Davenport K.W."/>
            <person name="Davis C.B."/>
            <person name="Inglis T.J."/>
            <person name="Kaestli M."/>
            <person name="Koren S."/>
            <person name="Mayo M."/>
            <person name="Merritt A.J."/>
            <person name="Price E.P."/>
            <person name="Sarovich D.S."/>
            <person name="Warner J."/>
            <person name="Rosovitz M.J."/>
        </authorList>
    </citation>
    <scope>NUCLEOTIDE SEQUENCE [LARGE SCALE GENOMIC DNA]</scope>
    <source>
        <strain evidence="7">DSM 2030</strain>
    </source>
</reference>
<evidence type="ECO:0000313" key="7">
    <source>
        <dbReference type="Proteomes" id="UP000029669"/>
    </source>
</evidence>
<evidence type="ECO:0000256" key="5">
    <source>
        <dbReference type="HAMAP-Rule" id="MF_00373"/>
    </source>
</evidence>
<dbReference type="GO" id="GO:0006412">
    <property type="term" value="P:translation"/>
    <property type="evidence" value="ECO:0007669"/>
    <property type="project" value="UniProtKB-UniRule"/>
</dbReference>
<proteinExistence type="inferred from homology"/>
<evidence type="ECO:0000256" key="2">
    <source>
        <dbReference type="ARBA" id="ARBA00022980"/>
    </source>
</evidence>
<dbReference type="GO" id="GO:0003735">
    <property type="term" value="F:structural constituent of ribosome"/>
    <property type="evidence" value="ECO:0007669"/>
    <property type="project" value="InterPro"/>
</dbReference>
<dbReference type="InterPro" id="IPR037147">
    <property type="entry name" value="Ribosomal_bL28_sf"/>
</dbReference>
<dbReference type="RefSeq" id="WP_049685313.1">
    <property type="nucleotide sequence ID" value="NZ_CP009170.1"/>
</dbReference>
<evidence type="ECO:0000256" key="1">
    <source>
        <dbReference type="ARBA" id="ARBA00008760"/>
    </source>
</evidence>
<dbReference type="AlphaFoldDB" id="A0A097ARX7"/>
<dbReference type="GO" id="GO:1990904">
    <property type="term" value="C:ribonucleoprotein complex"/>
    <property type="evidence" value="ECO:0007669"/>
    <property type="project" value="UniProtKB-KW"/>
</dbReference>
<sequence>MRKCDICGKGPLAGYQYSHSHRKSIRKWQPNIKKVRAIVDGTPVRLNVCTKCLKAGKVQRAL</sequence>
<gene>
    <name evidence="5 6" type="primary">rpmB</name>
    <name evidence="6" type="ORF">TKV_c14090</name>
</gene>
<dbReference type="STRING" id="2325.TKV_c14090"/>
<dbReference type="Pfam" id="PF00830">
    <property type="entry name" value="Ribosomal_L28"/>
    <property type="match status" value="1"/>
</dbReference>
<dbReference type="GO" id="GO:0005840">
    <property type="term" value="C:ribosome"/>
    <property type="evidence" value="ECO:0007669"/>
    <property type="project" value="UniProtKB-KW"/>
</dbReference>
<evidence type="ECO:0000256" key="3">
    <source>
        <dbReference type="ARBA" id="ARBA00023274"/>
    </source>
</evidence>
<comment type="similarity">
    <text evidence="1 5">Belongs to the bacterial ribosomal protein bL28 family.</text>
</comment>
<dbReference type="Proteomes" id="UP000029669">
    <property type="component" value="Chromosome"/>
</dbReference>
<dbReference type="KEGG" id="tki:TKV_c14090"/>
<dbReference type="OrthoDB" id="9805609at2"/>
<dbReference type="InterPro" id="IPR034704">
    <property type="entry name" value="Ribosomal_bL28/bL31-like_sf"/>
</dbReference>
<dbReference type="EMBL" id="CP009170">
    <property type="protein sequence ID" value="AIS52580.1"/>
    <property type="molecule type" value="Genomic_DNA"/>
</dbReference>
<name>A0A097ARX7_THEKI</name>
<dbReference type="HOGENOM" id="CLU_064548_7_0_9"/>
<dbReference type="PANTHER" id="PTHR39080:SF1">
    <property type="entry name" value="LARGE RIBOSOMAL SUBUNIT PROTEIN BL28A"/>
    <property type="match status" value="1"/>
</dbReference>
<dbReference type="eggNOG" id="COG0227">
    <property type="taxonomic scope" value="Bacteria"/>
</dbReference>
<dbReference type="NCBIfam" id="TIGR00009">
    <property type="entry name" value="L28"/>
    <property type="match status" value="1"/>
</dbReference>
<keyword evidence="7" id="KW-1185">Reference proteome</keyword>
<dbReference type="HAMAP" id="MF_00373">
    <property type="entry name" value="Ribosomal_bL28"/>
    <property type="match status" value="1"/>
</dbReference>
<dbReference type="InterPro" id="IPR026569">
    <property type="entry name" value="Ribosomal_bL28"/>
</dbReference>